<reference evidence="8" key="2">
    <citation type="submission" date="2020-09" db="EMBL/GenBank/DDBJ databases">
        <authorList>
            <person name="Sun Q."/>
            <person name="Zhou Y."/>
        </authorList>
    </citation>
    <scope>NUCLEOTIDE SEQUENCE</scope>
    <source>
        <strain evidence="8">CGMCC 1.8984</strain>
    </source>
</reference>
<dbReference type="GO" id="GO:0005524">
    <property type="term" value="F:ATP binding"/>
    <property type="evidence" value="ECO:0007669"/>
    <property type="project" value="UniProtKB-KW"/>
</dbReference>
<dbReference type="PIRSF" id="PIRSF000535">
    <property type="entry name" value="1PFK/6PFK/LacC"/>
    <property type="match status" value="1"/>
</dbReference>
<evidence type="ECO:0000256" key="6">
    <source>
        <dbReference type="PIRNR" id="PIRNR000535"/>
    </source>
</evidence>
<comment type="similarity">
    <text evidence="1">Belongs to the carbohydrate kinase PfkB family.</text>
</comment>
<dbReference type="SUPFAM" id="SSF53613">
    <property type="entry name" value="Ribokinase-like"/>
    <property type="match status" value="1"/>
</dbReference>
<dbReference type="Pfam" id="PF00294">
    <property type="entry name" value="PfkB"/>
    <property type="match status" value="1"/>
</dbReference>
<keyword evidence="2 6" id="KW-0808">Transferase</keyword>
<protein>
    <submittedName>
        <fullName evidence="8">1-phosphofructokinase</fullName>
    </submittedName>
</protein>
<keyword evidence="9" id="KW-1185">Reference proteome</keyword>
<dbReference type="InterPro" id="IPR029056">
    <property type="entry name" value="Ribokinase-like"/>
</dbReference>
<dbReference type="GO" id="GO:0016773">
    <property type="term" value="F:phosphotransferase activity, alcohol group as acceptor"/>
    <property type="evidence" value="ECO:0007669"/>
    <property type="project" value="InterPro"/>
</dbReference>
<organism evidence="8 9">
    <name type="scientific">Agromyces bauzanensis</name>
    <dbReference type="NCBI Taxonomy" id="1308924"/>
    <lineage>
        <taxon>Bacteria</taxon>
        <taxon>Bacillati</taxon>
        <taxon>Actinomycetota</taxon>
        <taxon>Actinomycetes</taxon>
        <taxon>Micrococcales</taxon>
        <taxon>Microbacteriaceae</taxon>
        <taxon>Agromyces</taxon>
    </lineage>
</organism>
<gene>
    <name evidence="8" type="primary">fruK</name>
    <name evidence="8" type="ORF">GCM10011372_24310</name>
</gene>
<dbReference type="Gene3D" id="3.40.1190.20">
    <property type="match status" value="1"/>
</dbReference>
<dbReference type="InterPro" id="IPR017583">
    <property type="entry name" value="Tagatose/fructose_Pkinase"/>
</dbReference>
<reference evidence="8" key="1">
    <citation type="journal article" date="2014" name="Int. J. Syst. Evol. Microbiol.">
        <title>Complete genome sequence of Corynebacterium casei LMG S-19264T (=DSM 44701T), isolated from a smear-ripened cheese.</title>
        <authorList>
            <consortium name="US DOE Joint Genome Institute (JGI-PGF)"/>
            <person name="Walter F."/>
            <person name="Albersmeier A."/>
            <person name="Kalinowski J."/>
            <person name="Ruckert C."/>
        </authorList>
    </citation>
    <scope>NUCLEOTIDE SEQUENCE</scope>
    <source>
        <strain evidence="8">CGMCC 1.8984</strain>
    </source>
</reference>
<evidence type="ECO:0000313" key="8">
    <source>
        <dbReference type="EMBL" id="GGJ85161.1"/>
    </source>
</evidence>
<dbReference type="PANTHER" id="PTHR46566:SF2">
    <property type="entry name" value="ATP-DEPENDENT 6-PHOSPHOFRUCTOKINASE ISOZYME 2"/>
    <property type="match status" value="1"/>
</dbReference>
<accession>A0A917PNB9</accession>
<keyword evidence="4" id="KW-0418">Kinase</keyword>
<keyword evidence="3" id="KW-0547">Nucleotide-binding</keyword>
<feature type="domain" description="Carbohydrate kinase PfkB" evidence="7">
    <location>
        <begin position="24"/>
        <end position="291"/>
    </location>
</feature>
<dbReference type="RefSeq" id="WP_345000724.1">
    <property type="nucleotide sequence ID" value="NZ_BAABFW010000023.1"/>
</dbReference>
<dbReference type="EMBL" id="BMMD01000013">
    <property type="protein sequence ID" value="GGJ85161.1"/>
    <property type="molecule type" value="Genomic_DNA"/>
</dbReference>
<evidence type="ECO:0000256" key="4">
    <source>
        <dbReference type="ARBA" id="ARBA00022777"/>
    </source>
</evidence>
<evidence type="ECO:0000256" key="1">
    <source>
        <dbReference type="ARBA" id="ARBA00010688"/>
    </source>
</evidence>
<dbReference type="PANTHER" id="PTHR46566">
    <property type="entry name" value="1-PHOSPHOFRUCTOKINASE-RELATED"/>
    <property type="match status" value="1"/>
</dbReference>
<name>A0A917PNB9_9MICO</name>
<evidence type="ECO:0000256" key="5">
    <source>
        <dbReference type="ARBA" id="ARBA00022840"/>
    </source>
</evidence>
<comment type="caution">
    <text evidence="8">The sequence shown here is derived from an EMBL/GenBank/DDBJ whole genome shotgun (WGS) entry which is preliminary data.</text>
</comment>
<evidence type="ECO:0000256" key="2">
    <source>
        <dbReference type="ARBA" id="ARBA00022679"/>
    </source>
</evidence>
<dbReference type="GO" id="GO:0005975">
    <property type="term" value="P:carbohydrate metabolic process"/>
    <property type="evidence" value="ECO:0007669"/>
    <property type="project" value="InterPro"/>
</dbReference>
<dbReference type="AlphaFoldDB" id="A0A917PNB9"/>
<sequence>MADIAIPDIVVFAPSPSLTITIEERDEEPDIHIHAGGQGVWQARMLRRLGTTVTMCCTFAGETGGVLRHLLDGEGFDVVAVERDGQSAAYIHDRRGGQRRSIVETAGSDLSRHVLDELYGQTLRVGMDAQLVLLSGPAGDVLPAEVYRRLAADLRSCDCCVMVDLAGPRLDAALAGHVDIVKISHEELLADGRITSIGEAEIIAAMRTIRDAGADTVIVTRAEKPLLMLTESDTILIVTNPIMEVVDTSGAGDSFTAATAAEVARGAEITEAVVLGAAAGALNVTRHGHGTGDRAAIHRLSRLVHVVPYGEDHEDHHPPRIGLRELAEMFESE</sequence>
<dbReference type="GO" id="GO:0016301">
    <property type="term" value="F:kinase activity"/>
    <property type="evidence" value="ECO:0007669"/>
    <property type="project" value="UniProtKB-KW"/>
</dbReference>
<proteinExistence type="inferred from homology"/>
<dbReference type="InterPro" id="IPR011611">
    <property type="entry name" value="PfkB_dom"/>
</dbReference>
<evidence type="ECO:0000259" key="7">
    <source>
        <dbReference type="Pfam" id="PF00294"/>
    </source>
</evidence>
<dbReference type="Proteomes" id="UP000636956">
    <property type="component" value="Unassembled WGS sequence"/>
</dbReference>
<evidence type="ECO:0000256" key="3">
    <source>
        <dbReference type="ARBA" id="ARBA00022741"/>
    </source>
</evidence>
<evidence type="ECO:0000313" key="9">
    <source>
        <dbReference type="Proteomes" id="UP000636956"/>
    </source>
</evidence>
<keyword evidence="5" id="KW-0067">ATP-binding</keyword>